<feature type="transmembrane region" description="Helical" evidence="1">
    <location>
        <begin position="196"/>
        <end position="216"/>
    </location>
</feature>
<accession>F8F099</accession>
<evidence type="ECO:0000313" key="3">
    <source>
        <dbReference type="Proteomes" id="UP000000503"/>
    </source>
</evidence>
<dbReference type="Gene3D" id="2.130.10.10">
    <property type="entry name" value="YVTN repeat-like/Quinoprotein amine dehydrogenase"/>
    <property type="match status" value="1"/>
</dbReference>
<dbReference type="InterPro" id="IPR015943">
    <property type="entry name" value="WD40/YVTN_repeat-like_dom_sf"/>
</dbReference>
<dbReference type="AlphaFoldDB" id="F8F099"/>
<evidence type="ECO:0000313" key="2">
    <source>
        <dbReference type="EMBL" id="AEJ18963.1"/>
    </source>
</evidence>
<keyword evidence="3" id="KW-1185">Reference proteome</keyword>
<keyword evidence="1" id="KW-0812">Transmembrane</keyword>
<proteinExistence type="predicted"/>
<dbReference type="InterPro" id="IPR011045">
    <property type="entry name" value="N2O_reductase_N"/>
</dbReference>
<name>F8F099_GRAC1</name>
<keyword evidence="1" id="KW-1133">Transmembrane helix</keyword>
<dbReference type="SUPFAM" id="SSF50974">
    <property type="entry name" value="Nitrous oxide reductase, N-terminal domain"/>
    <property type="match status" value="1"/>
</dbReference>
<dbReference type="KEGG" id="scd:Spica_0809"/>
<evidence type="ECO:0000256" key="1">
    <source>
        <dbReference type="SAM" id="Phobius"/>
    </source>
</evidence>
<dbReference type="STRING" id="744872.Spica_0809"/>
<evidence type="ECO:0008006" key="4">
    <source>
        <dbReference type="Google" id="ProtNLM"/>
    </source>
</evidence>
<dbReference type="HOGENOM" id="CLU_1224294_0_0_12"/>
<protein>
    <recommendedName>
        <fullName evidence="4">PEGA domain-containing protein</fullName>
    </recommendedName>
</protein>
<dbReference type="Proteomes" id="UP000000503">
    <property type="component" value="Chromosome"/>
</dbReference>
<organism evidence="2 3">
    <name type="scientific">Gracilinema caldarium (strain ATCC 51460 / DSM 7334 / H1)</name>
    <name type="common">Treponema caldarium</name>
    <dbReference type="NCBI Taxonomy" id="744872"/>
    <lineage>
        <taxon>Bacteria</taxon>
        <taxon>Pseudomonadati</taxon>
        <taxon>Spirochaetota</taxon>
        <taxon>Spirochaetia</taxon>
        <taxon>Spirochaetales</taxon>
        <taxon>Breznakiellaceae</taxon>
        <taxon>Gracilinema</taxon>
    </lineage>
</organism>
<sequence>MTDVPLFFLSIIQIPPVFNYYLMCMFNSCLYRLEVQVDPPQVVIYVVIYIDGKICHIDEPILLPWPRDVHTLKAEAPYYTSPITIELPAGIHRIRLHREGFVDEVCRIQVSSAVPLVFHYCILPWPEQSNIISAPKSRSGIISVIDVNNHNILLQFSAGNQPTGLVISPSGTYLALSNFLDNTVELLRLRIFWEKVLLFILNQILSILLMWCMKWINLNKFLSKTA</sequence>
<keyword evidence="1" id="KW-0472">Membrane</keyword>
<reference evidence="3" key="1">
    <citation type="journal article" date="2013" name="Stand. Genomic Sci.">
        <title>Genome sequence of the thermophilic fresh-water bacterium Spirochaeta caldaria type strain (H1(T)), reclassification of Spirochaeta caldaria, Spirochaeta stenostrepta, and Spirochaeta zuelzerae in the genus Treponema as Treponema caldaria comb. nov., Treponema stenostrepta comb. nov., and Treponema zuelzerae comb. nov., and emendation of the genus Treponema.</title>
        <authorList>
            <person name="Abt B."/>
            <person name="Goker M."/>
            <person name="Scheuner C."/>
            <person name="Han C."/>
            <person name="Lu M."/>
            <person name="Misra M."/>
            <person name="Lapidus A."/>
            <person name="Nolan M."/>
            <person name="Lucas S."/>
            <person name="Hammon N."/>
            <person name="Deshpande S."/>
            <person name="Cheng J.F."/>
            <person name="Tapia R."/>
            <person name="Goodwin L.A."/>
            <person name="Pitluck S."/>
            <person name="Liolios K."/>
            <person name="Pagani I."/>
            <person name="Ivanova N."/>
            <person name="Mavromatis K."/>
            <person name="Mikhailova N."/>
            <person name="Huntemann M."/>
            <person name="Pati A."/>
            <person name="Chen A."/>
            <person name="Palaniappan K."/>
            <person name="Land M."/>
            <person name="Hauser L."/>
            <person name="Jeffries C.D."/>
            <person name="Rohde M."/>
            <person name="Spring S."/>
            <person name="Gronow S."/>
            <person name="Detter J.C."/>
            <person name="Bristow J."/>
            <person name="Eisen J.A."/>
            <person name="Markowitz V."/>
            <person name="Hugenholtz P."/>
            <person name="Kyrpides N.C."/>
            <person name="Woyke T."/>
            <person name="Klenk H.P."/>
        </authorList>
    </citation>
    <scope>NUCLEOTIDE SEQUENCE</scope>
    <source>
        <strain evidence="3">ATCC 51460 / DSM 7334 / H1</strain>
    </source>
</reference>
<gene>
    <name evidence="2" type="ordered locus">Spica_0809</name>
</gene>
<dbReference type="EMBL" id="CP002868">
    <property type="protein sequence ID" value="AEJ18963.1"/>
    <property type="molecule type" value="Genomic_DNA"/>
</dbReference>